<proteinExistence type="predicted"/>
<feature type="compositionally biased region" description="Basic and acidic residues" evidence="1">
    <location>
        <begin position="197"/>
        <end position="217"/>
    </location>
</feature>
<dbReference type="EMBL" id="CAMAPF010000913">
    <property type="protein sequence ID" value="CAH9119089.1"/>
    <property type="molecule type" value="Genomic_DNA"/>
</dbReference>
<evidence type="ECO:0000313" key="3">
    <source>
        <dbReference type="EMBL" id="CAH9119089.1"/>
    </source>
</evidence>
<feature type="compositionally biased region" description="Acidic residues" evidence="1">
    <location>
        <begin position="227"/>
        <end position="241"/>
    </location>
</feature>
<keyword evidence="4" id="KW-1185">Reference proteome</keyword>
<dbReference type="AlphaFoldDB" id="A0AAV0E7I1"/>
<feature type="domain" description="Aminotransferase-like plant mobile" evidence="2">
    <location>
        <begin position="2"/>
        <end position="110"/>
    </location>
</feature>
<accession>A0AAV0E7I1</accession>
<name>A0AAV0E7I1_9ASTE</name>
<dbReference type="GO" id="GO:0010073">
    <property type="term" value="P:meristem maintenance"/>
    <property type="evidence" value="ECO:0007669"/>
    <property type="project" value="InterPro"/>
</dbReference>
<evidence type="ECO:0000256" key="1">
    <source>
        <dbReference type="SAM" id="MobiDB-lite"/>
    </source>
</evidence>
<reference evidence="3" key="1">
    <citation type="submission" date="2022-07" db="EMBL/GenBank/DDBJ databases">
        <authorList>
            <person name="Macas J."/>
            <person name="Novak P."/>
            <person name="Neumann P."/>
        </authorList>
    </citation>
    <scope>NUCLEOTIDE SEQUENCE</scope>
</reference>
<dbReference type="InterPro" id="IPR044824">
    <property type="entry name" value="MAIN-like"/>
</dbReference>
<gene>
    <name evidence="3" type="ORF">CEPIT_LOCUS22507</name>
</gene>
<dbReference type="Proteomes" id="UP001152523">
    <property type="component" value="Unassembled WGS sequence"/>
</dbReference>
<feature type="region of interest" description="Disordered" evidence="1">
    <location>
        <begin position="186"/>
        <end position="254"/>
    </location>
</feature>
<dbReference type="PANTHER" id="PTHR46033">
    <property type="entry name" value="PROTEIN MAIN-LIKE 2"/>
    <property type="match status" value="1"/>
</dbReference>
<sequence length="282" mass="33017">MSESQFDFFPYPFNPLPHICVDDIQLWAYEGMLIFCNMAERHYPDRFLRQYYIMQDIPQDAKQGNDHHTSCSAISTSVLTMWANRRNSVYLLDYEQQRILTTTDRYRKWYLRHGMIRVGNPSHVAPTTGYTPTARDWGLMKHGFHDVYELANQAAGDENNKERLERLAMDVGDEMMLHQGVFLYPNAQDEPAPVPRHTPDRRRYAPTRDHTHGHVDEDRDEYVGDGGNEEEGDAAEYEGGGEESQPPPQFSSHQDFTIFEPPTYYIWFLSVLYTVRCIFFHF</sequence>
<protein>
    <recommendedName>
        <fullName evidence="2">Aminotransferase-like plant mobile domain-containing protein</fullName>
    </recommendedName>
</protein>
<dbReference type="PANTHER" id="PTHR46033:SF8">
    <property type="entry name" value="PROTEIN MAINTENANCE OF MERISTEMS-LIKE"/>
    <property type="match status" value="1"/>
</dbReference>
<organism evidence="3 4">
    <name type="scientific">Cuscuta epithymum</name>
    <dbReference type="NCBI Taxonomy" id="186058"/>
    <lineage>
        <taxon>Eukaryota</taxon>
        <taxon>Viridiplantae</taxon>
        <taxon>Streptophyta</taxon>
        <taxon>Embryophyta</taxon>
        <taxon>Tracheophyta</taxon>
        <taxon>Spermatophyta</taxon>
        <taxon>Magnoliopsida</taxon>
        <taxon>eudicotyledons</taxon>
        <taxon>Gunneridae</taxon>
        <taxon>Pentapetalae</taxon>
        <taxon>asterids</taxon>
        <taxon>lamiids</taxon>
        <taxon>Solanales</taxon>
        <taxon>Convolvulaceae</taxon>
        <taxon>Cuscuteae</taxon>
        <taxon>Cuscuta</taxon>
        <taxon>Cuscuta subgen. Cuscuta</taxon>
    </lineage>
</organism>
<dbReference type="Pfam" id="PF10536">
    <property type="entry name" value="PMD"/>
    <property type="match status" value="1"/>
</dbReference>
<comment type="caution">
    <text evidence="3">The sequence shown here is derived from an EMBL/GenBank/DDBJ whole genome shotgun (WGS) entry which is preliminary data.</text>
</comment>
<evidence type="ECO:0000313" key="4">
    <source>
        <dbReference type="Proteomes" id="UP001152523"/>
    </source>
</evidence>
<evidence type="ECO:0000259" key="2">
    <source>
        <dbReference type="Pfam" id="PF10536"/>
    </source>
</evidence>
<dbReference type="InterPro" id="IPR019557">
    <property type="entry name" value="AminoTfrase-like_pln_mobile"/>
</dbReference>